<gene>
    <name evidence="1" type="primary">g6722</name>
    <name evidence="1" type="ORF">NpPPO83_00006722</name>
</gene>
<organism evidence="1 2">
    <name type="scientific">Neofusicoccum parvum</name>
    <dbReference type="NCBI Taxonomy" id="310453"/>
    <lineage>
        <taxon>Eukaryota</taxon>
        <taxon>Fungi</taxon>
        <taxon>Dikarya</taxon>
        <taxon>Ascomycota</taxon>
        <taxon>Pezizomycotina</taxon>
        <taxon>Dothideomycetes</taxon>
        <taxon>Dothideomycetes incertae sedis</taxon>
        <taxon>Botryosphaeriales</taxon>
        <taxon>Botryosphaeriaceae</taxon>
        <taxon>Neofusicoccum</taxon>
    </lineage>
</organism>
<reference evidence="1" key="1">
    <citation type="submission" date="2024-09" db="EMBL/GenBank/DDBJ databases">
        <title>Draft Genome Sequences of Neofusicoccum parvum.</title>
        <authorList>
            <person name="Ashida A."/>
            <person name="Camagna M."/>
            <person name="Tanaka A."/>
            <person name="Takemoto D."/>
        </authorList>
    </citation>
    <scope>NUCLEOTIDE SEQUENCE</scope>
    <source>
        <strain evidence="1">PPO83</strain>
    </source>
</reference>
<name>A0ACB5S7N3_9PEZI</name>
<sequence>MVRSLITRSLALGGLLSGNSLLAAAFPQSPENNPALQACLTNAVGGDATRAQFPSEESFHTQDVKSYSRQYPYTPTAVMYPNNADEARSGGHDYVSKCISGADGAITVDLKNLNQLSVDRATGIATIGPINGLKAVNEGLHNNGRRMIPHGTSATVGIGGHTLVGGFSPVTRRAGLTLDALREVEVILANGTVARAPASQHPDLFWAMRGAGQSFSITTELVFQTKPEPSNPIISYQCNITSPSSAVLAGSWQAIVAGPQLPRDLYTLAFLQGATLLVRGTFSDALALASRIPGGRRDGRSQLARHVRRPLPLLECAEVLRK</sequence>
<accession>A0ACB5S7N3</accession>
<keyword evidence="2" id="KW-1185">Reference proteome</keyword>
<protein>
    <submittedName>
        <fullName evidence="1">Glucooligosaccharide oxidase protein</fullName>
    </submittedName>
</protein>
<proteinExistence type="predicted"/>
<evidence type="ECO:0000313" key="1">
    <source>
        <dbReference type="EMBL" id="GME28776.1"/>
    </source>
</evidence>
<comment type="caution">
    <text evidence="1">The sequence shown here is derived from an EMBL/GenBank/DDBJ whole genome shotgun (WGS) entry which is preliminary data.</text>
</comment>
<dbReference type="Proteomes" id="UP001165186">
    <property type="component" value="Unassembled WGS sequence"/>
</dbReference>
<dbReference type="EMBL" id="BSXG01000052">
    <property type="protein sequence ID" value="GME28776.1"/>
    <property type="molecule type" value="Genomic_DNA"/>
</dbReference>
<evidence type="ECO:0000313" key="2">
    <source>
        <dbReference type="Proteomes" id="UP001165186"/>
    </source>
</evidence>